<feature type="non-terminal residue" evidence="1">
    <location>
        <position position="1"/>
    </location>
</feature>
<organism evidence="1">
    <name type="scientific">marine sediment metagenome</name>
    <dbReference type="NCBI Taxonomy" id="412755"/>
    <lineage>
        <taxon>unclassified sequences</taxon>
        <taxon>metagenomes</taxon>
        <taxon>ecological metagenomes</taxon>
    </lineage>
</organism>
<gene>
    <name evidence="1" type="ORF">S12H4_49294</name>
</gene>
<proteinExistence type="predicted"/>
<dbReference type="InterPro" id="IPR013783">
    <property type="entry name" value="Ig-like_fold"/>
</dbReference>
<name>X1U0I4_9ZZZZ</name>
<comment type="caution">
    <text evidence="1">The sequence shown here is derived from an EMBL/GenBank/DDBJ whole genome shotgun (WGS) entry which is preliminary data.</text>
</comment>
<sequence length="247" mass="26974">SHEVYFGADASSIELKGSGNLGSESYDPGQLEWDTTYYWRVDEANNTNADSPWTGPLWSFTTANFLIIDDMESYNDLDESDPASNRIYLAWIDGFDNPATNGSVVGYANPPFAEQTIVHTGNQSMPFAYDNAVGKSEATLTLTSNSDWTVKGVNTLTIWFRGEGANTAEPMYVALNDSAVVTNDNPDAAQASTWTQWNIDLMRFADQGVNLPFVTSITLGLGNRSNPVAGGSGMMYFDDIRLYPPAP</sequence>
<evidence type="ECO:0000313" key="1">
    <source>
        <dbReference type="EMBL" id="GAJ10994.1"/>
    </source>
</evidence>
<dbReference type="AlphaFoldDB" id="X1U0I4"/>
<dbReference type="EMBL" id="BARW01030906">
    <property type="protein sequence ID" value="GAJ10994.1"/>
    <property type="molecule type" value="Genomic_DNA"/>
</dbReference>
<reference evidence="1" key="1">
    <citation type="journal article" date="2014" name="Front. Microbiol.">
        <title>High frequency of phylogenetically diverse reductive dehalogenase-homologous genes in deep subseafloor sedimentary metagenomes.</title>
        <authorList>
            <person name="Kawai M."/>
            <person name="Futagami T."/>
            <person name="Toyoda A."/>
            <person name="Takaki Y."/>
            <person name="Nishi S."/>
            <person name="Hori S."/>
            <person name="Arai W."/>
            <person name="Tsubouchi T."/>
            <person name="Morono Y."/>
            <person name="Uchiyama I."/>
            <person name="Ito T."/>
            <person name="Fujiyama A."/>
            <person name="Inagaki F."/>
            <person name="Takami H."/>
        </authorList>
    </citation>
    <scope>NUCLEOTIDE SEQUENCE</scope>
    <source>
        <strain evidence="1">Expedition CK06-06</strain>
    </source>
</reference>
<evidence type="ECO:0008006" key="2">
    <source>
        <dbReference type="Google" id="ProtNLM"/>
    </source>
</evidence>
<accession>X1U0I4</accession>
<feature type="non-terminal residue" evidence="1">
    <location>
        <position position="247"/>
    </location>
</feature>
<protein>
    <recommendedName>
        <fullName evidence="2">CBM11 domain-containing protein</fullName>
    </recommendedName>
</protein>
<dbReference type="Gene3D" id="2.60.40.10">
    <property type="entry name" value="Immunoglobulins"/>
    <property type="match status" value="1"/>
</dbReference>